<proteinExistence type="predicted"/>
<gene>
    <name evidence="1" type="ORF">V5N11_000041</name>
</gene>
<name>A0ABD1C803_CARAN</name>
<dbReference type="Proteomes" id="UP001558713">
    <property type="component" value="Unassembled WGS sequence"/>
</dbReference>
<reference evidence="1 2" key="1">
    <citation type="submission" date="2024-04" db="EMBL/GenBank/DDBJ databases">
        <title>Genome assembly C_amara_ONT_v2.</title>
        <authorList>
            <person name="Yant L."/>
            <person name="Moore C."/>
            <person name="Slenker M."/>
        </authorList>
    </citation>
    <scope>NUCLEOTIDE SEQUENCE [LARGE SCALE GENOMIC DNA]</scope>
    <source>
        <tissue evidence="1">Leaf</tissue>
    </source>
</reference>
<keyword evidence="2" id="KW-1185">Reference proteome</keyword>
<evidence type="ECO:0000313" key="2">
    <source>
        <dbReference type="Proteomes" id="UP001558713"/>
    </source>
</evidence>
<dbReference type="PANTHER" id="PTHR36379:SF1">
    <property type="entry name" value="PUTATIVE RECOMBINATION INITIATION DEFECT 1-RELATED"/>
    <property type="match status" value="1"/>
</dbReference>
<evidence type="ECO:0000313" key="1">
    <source>
        <dbReference type="EMBL" id="KAL1225598.1"/>
    </source>
</evidence>
<dbReference type="InterPro" id="IPR044968">
    <property type="entry name" value="PRD1"/>
</dbReference>
<accession>A0ABD1C803</accession>
<dbReference type="PANTHER" id="PTHR36379">
    <property type="entry name" value="PROTEIN PRD1"/>
    <property type="match status" value="1"/>
</dbReference>
<dbReference type="AlphaFoldDB" id="A0ABD1C803"/>
<sequence length="84" mass="9719">MEGRTEILKTSTWYKFIAEEMSVSLVMPCTASNTFVNHHNPVVYVTIALLRLKNKPEWLRTVFDESCISSMIQNLTLTNISRRL</sequence>
<protein>
    <submittedName>
        <fullName evidence="1">Protein putative RECOMBINATION INITIATION DEFECT 1</fullName>
    </submittedName>
</protein>
<dbReference type="EMBL" id="JBANAX010000025">
    <property type="protein sequence ID" value="KAL1225598.1"/>
    <property type="molecule type" value="Genomic_DNA"/>
</dbReference>
<organism evidence="1 2">
    <name type="scientific">Cardamine amara subsp. amara</name>
    <dbReference type="NCBI Taxonomy" id="228776"/>
    <lineage>
        <taxon>Eukaryota</taxon>
        <taxon>Viridiplantae</taxon>
        <taxon>Streptophyta</taxon>
        <taxon>Embryophyta</taxon>
        <taxon>Tracheophyta</taxon>
        <taxon>Spermatophyta</taxon>
        <taxon>Magnoliopsida</taxon>
        <taxon>eudicotyledons</taxon>
        <taxon>Gunneridae</taxon>
        <taxon>Pentapetalae</taxon>
        <taxon>rosids</taxon>
        <taxon>malvids</taxon>
        <taxon>Brassicales</taxon>
        <taxon>Brassicaceae</taxon>
        <taxon>Cardamineae</taxon>
        <taxon>Cardamine</taxon>
    </lineage>
</organism>
<comment type="caution">
    <text evidence="1">The sequence shown here is derived from an EMBL/GenBank/DDBJ whole genome shotgun (WGS) entry which is preliminary data.</text>
</comment>